<comment type="function">
    <text evidence="7">RNA helicase.</text>
</comment>
<dbReference type="EC" id="3.6.4.13" evidence="7"/>
<feature type="compositionally biased region" description="Gly residues" evidence="8">
    <location>
        <begin position="624"/>
        <end position="657"/>
    </location>
</feature>
<dbReference type="SUPFAM" id="SSF52540">
    <property type="entry name" value="P-loop containing nucleoside triphosphate hydrolases"/>
    <property type="match status" value="2"/>
</dbReference>
<dbReference type="CDD" id="cd17964">
    <property type="entry name" value="DEADc_MSS116"/>
    <property type="match status" value="1"/>
</dbReference>
<organism evidence="11 12">
    <name type="scientific">Cercophora scortea</name>
    <dbReference type="NCBI Taxonomy" id="314031"/>
    <lineage>
        <taxon>Eukaryota</taxon>
        <taxon>Fungi</taxon>
        <taxon>Dikarya</taxon>
        <taxon>Ascomycota</taxon>
        <taxon>Pezizomycotina</taxon>
        <taxon>Sordariomycetes</taxon>
        <taxon>Sordariomycetidae</taxon>
        <taxon>Sordariales</taxon>
        <taxon>Lasiosphaeriaceae</taxon>
        <taxon>Cercophora</taxon>
    </lineage>
</organism>
<comment type="caution">
    <text evidence="11">The sequence shown here is derived from an EMBL/GenBank/DDBJ whole genome shotgun (WGS) entry which is preliminary data.</text>
</comment>
<evidence type="ECO:0000256" key="1">
    <source>
        <dbReference type="ARBA" id="ARBA00022741"/>
    </source>
</evidence>
<feature type="domain" description="Helicase ATP-binding" evidence="9">
    <location>
        <begin position="113"/>
        <end position="303"/>
    </location>
</feature>
<keyword evidence="12" id="KW-1185">Reference proteome</keyword>
<dbReference type="PROSITE" id="PS51194">
    <property type="entry name" value="HELICASE_CTER"/>
    <property type="match status" value="1"/>
</dbReference>
<evidence type="ECO:0000313" key="12">
    <source>
        <dbReference type="Proteomes" id="UP001286456"/>
    </source>
</evidence>
<accession>A0AAE0IEU9</accession>
<comment type="similarity">
    <text evidence="6">Belongs to the DEAD box helicase family.</text>
</comment>
<protein>
    <recommendedName>
        <fullName evidence="7">ATP-dependent RNA helicase</fullName>
        <ecNumber evidence="7">3.6.4.13</ecNumber>
    </recommendedName>
</protein>
<dbReference type="InterPro" id="IPR027417">
    <property type="entry name" value="P-loop_NTPase"/>
</dbReference>
<comment type="domain">
    <text evidence="7">The Q motif is unique to and characteristic of the DEAD box family of RNA helicases and controls ATP binding and hydrolysis.</text>
</comment>
<dbReference type="GO" id="GO:0003723">
    <property type="term" value="F:RNA binding"/>
    <property type="evidence" value="ECO:0007669"/>
    <property type="project" value="UniProtKB-UniRule"/>
</dbReference>
<keyword evidence="5 7" id="KW-0694">RNA-binding</keyword>
<dbReference type="EMBL" id="JAUEPO010000004">
    <property type="protein sequence ID" value="KAK3323442.1"/>
    <property type="molecule type" value="Genomic_DNA"/>
</dbReference>
<evidence type="ECO:0000256" key="4">
    <source>
        <dbReference type="ARBA" id="ARBA00022840"/>
    </source>
</evidence>
<evidence type="ECO:0000256" key="5">
    <source>
        <dbReference type="ARBA" id="ARBA00022884"/>
    </source>
</evidence>
<evidence type="ECO:0000256" key="7">
    <source>
        <dbReference type="RuleBase" id="RU365068"/>
    </source>
</evidence>
<evidence type="ECO:0000259" key="9">
    <source>
        <dbReference type="PROSITE" id="PS51192"/>
    </source>
</evidence>
<dbReference type="CDD" id="cd18787">
    <property type="entry name" value="SF2_C_DEAD"/>
    <property type="match status" value="1"/>
</dbReference>
<evidence type="ECO:0000256" key="3">
    <source>
        <dbReference type="ARBA" id="ARBA00022806"/>
    </source>
</evidence>
<dbReference type="GO" id="GO:0003724">
    <property type="term" value="F:RNA helicase activity"/>
    <property type="evidence" value="ECO:0007669"/>
    <property type="project" value="UniProtKB-EC"/>
</dbReference>
<dbReference type="GO" id="GO:0016787">
    <property type="term" value="F:hydrolase activity"/>
    <property type="evidence" value="ECO:0007669"/>
    <property type="project" value="UniProtKB-KW"/>
</dbReference>
<gene>
    <name evidence="11" type="ORF">B0T19DRAFT_204481</name>
</gene>
<keyword evidence="3 6" id="KW-0347">Helicase</keyword>
<dbReference type="AlphaFoldDB" id="A0AAE0IEU9"/>
<dbReference type="Pfam" id="PF00271">
    <property type="entry name" value="Helicase_C"/>
    <property type="match status" value="1"/>
</dbReference>
<sequence length="657" mass="70799">MMKASILRQVGFCRVALSARVSIASKTTPSSAAAFVQTARGGVATLRPFSSSLARFYSAESSSPASDDRLPSQEGLITKFADLASLGVNEALVRAITKGMGYETMSEVQAATINASLDGKDIVAQAKTGTGKTLAFLVPTIQRILLKEPELATLGRTRPRADDIRAIIVSPTRELAEQIGTEAKKLVSGTGLIVQTAVGGTQKRMMLHRTRSEGCHILVATPGRLNDLLSDPSSGIGAPNLECLVLDEADRMLEVGFDDELQEILRSLPNRKDVPRQTLMFSATIPKNVVSLARRYIDPTNFEFVQTVKADETPTHEKVPQYIVPCKGYENMYPALLELCQREIARSKADPDALPFKAMVFLPTTAAVRLGGALFRRLAFHDSSLPKISDIHSKLDQSQRTRASEEFRKATSAILFSSDVTARGMDFPNVTHVIQMHCPPEREQYIHRLGRTGRANKDGQGWLIIADLELRAARSKLPGLPIQRSTDLQCATVDATVEGPKPEQFDQVLAACSRLPHELMYESYSGYLGGSTKGMDKQDVVDAVNQLSKYGWGMDEPPAVNIKYKRVMPGVRGLRFEDNDFRGDSGRSHFNSYGGRGGGNSYGSRSGGDRFDLFGSGGGDRRGGGGGRGGGGRGYGNGGGDRRGGGGGGGGSFTANF</sequence>
<evidence type="ECO:0000256" key="6">
    <source>
        <dbReference type="RuleBase" id="RU000492"/>
    </source>
</evidence>
<evidence type="ECO:0000256" key="2">
    <source>
        <dbReference type="ARBA" id="ARBA00022801"/>
    </source>
</evidence>
<dbReference type="InterPro" id="IPR000629">
    <property type="entry name" value="RNA-helicase_DEAD-box_CS"/>
</dbReference>
<evidence type="ECO:0000259" key="10">
    <source>
        <dbReference type="PROSITE" id="PS51194"/>
    </source>
</evidence>
<dbReference type="Pfam" id="PF00270">
    <property type="entry name" value="DEAD"/>
    <property type="match status" value="1"/>
</dbReference>
<keyword evidence="2 6" id="KW-0378">Hydrolase</keyword>
<proteinExistence type="inferred from homology"/>
<reference evidence="11" key="1">
    <citation type="journal article" date="2023" name="Mol. Phylogenet. Evol.">
        <title>Genome-scale phylogeny and comparative genomics of the fungal order Sordariales.</title>
        <authorList>
            <person name="Hensen N."/>
            <person name="Bonometti L."/>
            <person name="Westerberg I."/>
            <person name="Brannstrom I.O."/>
            <person name="Guillou S."/>
            <person name="Cros-Aarteil S."/>
            <person name="Calhoun S."/>
            <person name="Haridas S."/>
            <person name="Kuo A."/>
            <person name="Mondo S."/>
            <person name="Pangilinan J."/>
            <person name="Riley R."/>
            <person name="LaButti K."/>
            <person name="Andreopoulos B."/>
            <person name="Lipzen A."/>
            <person name="Chen C."/>
            <person name="Yan M."/>
            <person name="Daum C."/>
            <person name="Ng V."/>
            <person name="Clum A."/>
            <person name="Steindorff A."/>
            <person name="Ohm R.A."/>
            <person name="Martin F."/>
            <person name="Silar P."/>
            <person name="Natvig D.O."/>
            <person name="Lalanne C."/>
            <person name="Gautier V."/>
            <person name="Ament-Velasquez S.L."/>
            <person name="Kruys A."/>
            <person name="Hutchinson M.I."/>
            <person name="Powell A.J."/>
            <person name="Barry K."/>
            <person name="Miller A.N."/>
            <person name="Grigoriev I.V."/>
            <person name="Debuchy R."/>
            <person name="Gladieux P."/>
            <person name="Hiltunen Thoren M."/>
            <person name="Johannesson H."/>
        </authorList>
    </citation>
    <scope>NUCLEOTIDE SEQUENCE</scope>
    <source>
        <strain evidence="11">SMH4131-1</strain>
    </source>
</reference>
<dbReference type="PROSITE" id="PS51192">
    <property type="entry name" value="HELICASE_ATP_BIND_1"/>
    <property type="match status" value="1"/>
</dbReference>
<dbReference type="InterPro" id="IPR014001">
    <property type="entry name" value="Helicase_ATP-bd"/>
</dbReference>
<feature type="domain" description="Helicase C-terminal" evidence="10">
    <location>
        <begin position="332"/>
        <end position="494"/>
    </location>
</feature>
<name>A0AAE0IEU9_9PEZI</name>
<comment type="catalytic activity">
    <reaction evidence="7">
        <text>ATP + H2O = ADP + phosphate + H(+)</text>
        <dbReference type="Rhea" id="RHEA:13065"/>
        <dbReference type="ChEBI" id="CHEBI:15377"/>
        <dbReference type="ChEBI" id="CHEBI:15378"/>
        <dbReference type="ChEBI" id="CHEBI:30616"/>
        <dbReference type="ChEBI" id="CHEBI:43474"/>
        <dbReference type="ChEBI" id="CHEBI:456216"/>
        <dbReference type="EC" id="3.6.4.13"/>
    </reaction>
</comment>
<dbReference type="Gene3D" id="3.40.50.300">
    <property type="entry name" value="P-loop containing nucleotide triphosphate hydrolases"/>
    <property type="match status" value="2"/>
</dbReference>
<dbReference type="PANTHER" id="PTHR24031">
    <property type="entry name" value="RNA HELICASE"/>
    <property type="match status" value="1"/>
</dbReference>
<dbReference type="InterPro" id="IPR011545">
    <property type="entry name" value="DEAD/DEAH_box_helicase_dom"/>
</dbReference>
<evidence type="ECO:0000256" key="8">
    <source>
        <dbReference type="SAM" id="MobiDB-lite"/>
    </source>
</evidence>
<evidence type="ECO:0000313" key="11">
    <source>
        <dbReference type="EMBL" id="KAK3323442.1"/>
    </source>
</evidence>
<dbReference type="InterPro" id="IPR001650">
    <property type="entry name" value="Helicase_C-like"/>
</dbReference>
<reference evidence="11" key="2">
    <citation type="submission" date="2023-06" db="EMBL/GenBank/DDBJ databases">
        <authorList>
            <consortium name="Lawrence Berkeley National Laboratory"/>
            <person name="Haridas S."/>
            <person name="Hensen N."/>
            <person name="Bonometti L."/>
            <person name="Westerberg I."/>
            <person name="Brannstrom I.O."/>
            <person name="Guillou S."/>
            <person name="Cros-Aarteil S."/>
            <person name="Calhoun S."/>
            <person name="Kuo A."/>
            <person name="Mondo S."/>
            <person name="Pangilinan J."/>
            <person name="Riley R."/>
            <person name="Labutti K."/>
            <person name="Andreopoulos B."/>
            <person name="Lipzen A."/>
            <person name="Chen C."/>
            <person name="Yanf M."/>
            <person name="Daum C."/>
            <person name="Ng V."/>
            <person name="Clum A."/>
            <person name="Steindorff A."/>
            <person name="Ohm R."/>
            <person name="Martin F."/>
            <person name="Silar P."/>
            <person name="Natvig D."/>
            <person name="Lalanne C."/>
            <person name="Gautier V."/>
            <person name="Ament-Velasquez S.L."/>
            <person name="Kruys A."/>
            <person name="Hutchinson M.I."/>
            <person name="Powell A.J."/>
            <person name="Barry K."/>
            <person name="Miller A.N."/>
            <person name="Grigoriev I.V."/>
            <person name="Debuchy R."/>
            <person name="Gladieux P."/>
            <person name="Thoren M.H."/>
            <person name="Johannesson H."/>
        </authorList>
    </citation>
    <scope>NUCLEOTIDE SEQUENCE</scope>
    <source>
        <strain evidence="11">SMH4131-1</strain>
    </source>
</reference>
<dbReference type="Proteomes" id="UP001286456">
    <property type="component" value="Unassembled WGS sequence"/>
</dbReference>
<keyword evidence="1 6" id="KW-0547">Nucleotide-binding</keyword>
<keyword evidence="4 6" id="KW-0067">ATP-binding</keyword>
<dbReference type="SMART" id="SM00490">
    <property type="entry name" value="HELICc"/>
    <property type="match status" value="1"/>
</dbReference>
<dbReference type="SMART" id="SM00487">
    <property type="entry name" value="DEXDc"/>
    <property type="match status" value="1"/>
</dbReference>
<dbReference type="PROSITE" id="PS00039">
    <property type="entry name" value="DEAD_ATP_HELICASE"/>
    <property type="match status" value="1"/>
</dbReference>
<feature type="region of interest" description="Disordered" evidence="8">
    <location>
        <begin position="585"/>
        <end position="657"/>
    </location>
</feature>
<dbReference type="GO" id="GO:0005524">
    <property type="term" value="F:ATP binding"/>
    <property type="evidence" value="ECO:0007669"/>
    <property type="project" value="UniProtKB-UniRule"/>
</dbReference>